<dbReference type="PANTHER" id="PTHR43156:SF2">
    <property type="entry name" value="STAGE II SPORULATION PROTEIN E"/>
    <property type="match status" value="1"/>
</dbReference>
<sequence>MSSASADQTVVLPWIADVCDRVSEALGCRLEFRAGRATDGVAGPALERAIWQRAVQSGEDIAGLLCLTSERPPNDPQVCRAIGTADVVADLIARLATAEQRLERRGRNVTTLMELGRTIPQASSLTATVDKLLSAATELTSSWSAAFFLADPLALTFRLRQTHRLPASAVPEPQRVWSMSPDAVAMDRGSLVLQRNDPSAEAWLPAQSAVGMAVPITSSAGPLGTLWCFDRRHRTVTPTEIQALQSVAAQTATVLERTVWMQESAEQRRLRDELQVASKRHPGHAFGPVPVDWEVEIAVRTASAAELGGDLCELWPVGPRRLLAAIGDAVGHSVPAAMIMAVARGSLRTLIASRDHHPFRIEQFVQRLNEALCTVTRGEQFMTLFCCVLDLDELSLTATNAGHPQPILIRNGEPAVLGAHGLLLGIMPETAYESTRIPLKPGDTLVFFTDGLSEAMSRTQEQFRTHGVVHALQAASWNTAEEAADVVWSALQRHQSGTRAADDQTLLVVRVPGR</sequence>
<comment type="caution">
    <text evidence="4">The sequence shown here is derived from an EMBL/GenBank/DDBJ whole genome shotgun (WGS) entry which is preliminary data.</text>
</comment>
<dbReference type="InterPro" id="IPR001932">
    <property type="entry name" value="PPM-type_phosphatase-like_dom"/>
</dbReference>
<dbReference type="Gene3D" id="3.60.40.10">
    <property type="entry name" value="PPM-type phosphatase domain"/>
    <property type="match status" value="1"/>
</dbReference>
<dbReference type="PANTHER" id="PTHR43156">
    <property type="entry name" value="STAGE II SPORULATION PROTEIN E-RELATED"/>
    <property type="match status" value="1"/>
</dbReference>
<gene>
    <name evidence="4" type="ORF">ENQ76_12480</name>
</gene>
<evidence type="ECO:0000259" key="2">
    <source>
        <dbReference type="SMART" id="SM00065"/>
    </source>
</evidence>
<dbReference type="InterPro" id="IPR029016">
    <property type="entry name" value="GAF-like_dom_sf"/>
</dbReference>
<dbReference type="Pfam" id="PF13185">
    <property type="entry name" value="GAF_2"/>
    <property type="match status" value="1"/>
</dbReference>
<evidence type="ECO:0000313" key="4">
    <source>
        <dbReference type="EMBL" id="HEN16270.1"/>
    </source>
</evidence>
<dbReference type="InterPro" id="IPR052016">
    <property type="entry name" value="Bact_Sigma-Reg"/>
</dbReference>
<dbReference type="AlphaFoldDB" id="A0A7C2NY06"/>
<dbReference type="Gene3D" id="3.30.450.40">
    <property type="match status" value="1"/>
</dbReference>
<evidence type="ECO:0008006" key="5">
    <source>
        <dbReference type="Google" id="ProtNLM"/>
    </source>
</evidence>
<dbReference type="SUPFAM" id="SSF81606">
    <property type="entry name" value="PP2C-like"/>
    <property type="match status" value="1"/>
</dbReference>
<dbReference type="Pfam" id="PF07228">
    <property type="entry name" value="SpoIIE"/>
    <property type="match status" value="1"/>
</dbReference>
<organism evidence="4">
    <name type="scientific">Schlesneria paludicola</name>
    <dbReference type="NCBI Taxonomy" id="360056"/>
    <lineage>
        <taxon>Bacteria</taxon>
        <taxon>Pseudomonadati</taxon>
        <taxon>Planctomycetota</taxon>
        <taxon>Planctomycetia</taxon>
        <taxon>Planctomycetales</taxon>
        <taxon>Planctomycetaceae</taxon>
        <taxon>Schlesneria</taxon>
    </lineage>
</organism>
<protein>
    <recommendedName>
        <fullName evidence="5">GAF domain-containing protein</fullName>
    </recommendedName>
</protein>
<dbReference type="SMART" id="SM00331">
    <property type="entry name" value="PP2C_SIG"/>
    <property type="match status" value="1"/>
</dbReference>
<feature type="domain" description="GAF" evidence="2">
    <location>
        <begin position="124"/>
        <end position="265"/>
    </location>
</feature>
<dbReference type="SMART" id="SM00065">
    <property type="entry name" value="GAF"/>
    <property type="match status" value="1"/>
</dbReference>
<feature type="domain" description="PPM-type phosphatase" evidence="3">
    <location>
        <begin position="292"/>
        <end position="511"/>
    </location>
</feature>
<dbReference type="SUPFAM" id="SSF55781">
    <property type="entry name" value="GAF domain-like"/>
    <property type="match status" value="1"/>
</dbReference>
<reference evidence="4" key="1">
    <citation type="journal article" date="2020" name="mSystems">
        <title>Genome- and Community-Level Interaction Insights into Carbon Utilization and Element Cycling Functions of Hydrothermarchaeota in Hydrothermal Sediment.</title>
        <authorList>
            <person name="Zhou Z."/>
            <person name="Liu Y."/>
            <person name="Xu W."/>
            <person name="Pan J."/>
            <person name="Luo Z.H."/>
            <person name="Li M."/>
        </authorList>
    </citation>
    <scope>NUCLEOTIDE SEQUENCE [LARGE SCALE GENOMIC DNA]</scope>
    <source>
        <strain evidence="4">SpSt-339</strain>
    </source>
</reference>
<name>A0A7C2NY06_9PLAN</name>
<dbReference type="EMBL" id="DSOK01000344">
    <property type="protein sequence ID" value="HEN16270.1"/>
    <property type="molecule type" value="Genomic_DNA"/>
</dbReference>
<evidence type="ECO:0000259" key="3">
    <source>
        <dbReference type="SMART" id="SM00331"/>
    </source>
</evidence>
<accession>A0A7C2NY06</accession>
<dbReference type="GO" id="GO:0016791">
    <property type="term" value="F:phosphatase activity"/>
    <property type="evidence" value="ECO:0007669"/>
    <property type="project" value="TreeGrafter"/>
</dbReference>
<dbReference type="InterPro" id="IPR003018">
    <property type="entry name" value="GAF"/>
</dbReference>
<keyword evidence="1" id="KW-0378">Hydrolase</keyword>
<dbReference type="InterPro" id="IPR036457">
    <property type="entry name" value="PPM-type-like_dom_sf"/>
</dbReference>
<evidence type="ECO:0000256" key="1">
    <source>
        <dbReference type="ARBA" id="ARBA00022801"/>
    </source>
</evidence>
<proteinExistence type="predicted"/>